<keyword evidence="2" id="KW-1185">Reference proteome</keyword>
<protein>
    <submittedName>
        <fullName evidence="1">Uncharacterized protein</fullName>
    </submittedName>
</protein>
<comment type="caution">
    <text evidence="1">The sequence shown here is derived from an EMBL/GenBank/DDBJ whole genome shotgun (WGS) entry which is preliminary data.</text>
</comment>
<evidence type="ECO:0000313" key="1">
    <source>
        <dbReference type="EMBL" id="NKY55735.1"/>
    </source>
</evidence>
<gene>
    <name evidence="1" type="ORF">HGA15_06085</name>
</gene>
<dbReference type="EMBL" id="JAAXOT010000002">
    <property type="protein sequence ID" value="NKY55735.1"/>
    <property type="molecule type" value="Genomic_DNA"/>
</dbReference>
<name>A0A846YB12_9NOCA</name>
<dbReference type="AlphaFoldDB" id="A0A846YB12"/>
<dbReference type="Proteomes" id="UP000570678">
    <property type="component" value="Unassembled WGS sequence"/>
</dbReference>
<proteinExistence type="predicted"/>
<evidence type="ECO:0000313" key="2">
    <source>
        <dbReference type="Proteomes" id="UP000570678"/>
    </source>
</evidence>
<organism evidence="1 2">
    <name type="scientific">Nocardia flavorosea</name>
    <dbReference type="NCBI Taxonomy" id="53429"/>
    <lineage>
        <taxon>Bacteria</taxon>
        <taxon>Bacillati</taxon>
        <taxon>Actinomycetota</taxon>
        <taxon>Actinomycetes</taxon>
        <taxon>Mycobacteriales</taxon>
        <taxon>Nocardiaceae</taxon>
        <taxon>Nocardia</taxon>
    </lineage>
</organism>
<sequence>MVRPALSTTEPKSYRLTRTAQTSAAVVPGIVEGVLLIASFAPFGAEGLDYIDGMGAQNIAQFGAPATNGSWWPANSRS</sequence>
<reference evidence="1 2" key="1">
    <citation type="submission" date="2020-04" db="EMBL/GenBank/DDBJ databases">
        <title>MicrobeNet Type strains.</title>
        <authorList>
            <person name="Nicholson A.C."/>
        </authorList>
    </citation>
    <scope>NUCLEOTIDE SEQUENCE [LARGE SCALE GENOMIC DNA]</scope>
    <source>
        <strain evidence="1 2">JCM 3332</strain>
    </source>
</reference>
<accession>A0A846YB12</accession>
<dbReference type="RefSeq" id="WP_062973619.1">
    <property type="nucleotide sequence ID" value="NZ_JAAXOT010000002.1"/>
</dbReference>